<dbReference type="HOGENOM" id="CLU_171078_0_0_3"/>
<proteinExistence type="predicted"/>
<dbReference type="KEGG" id="pmt:PMT_0563"/>
<evidence type="ECO:0000313" key="1">
    <source>
        <dbReference type="EMBL" id="CAE20738.1"/>
    </source>
</evidence>
<name>Q7V813_PROMM</name>
<sequence length="113" mass="12810">MMYNQAVYRIRDYPLRFDCLGREGNLDLRTSHQDTGDRASAEHGVLYGLHAVLVGLLLRLQKFGKTDQEFVICLLLVSSGSEVVDSFSKHTISKKLVHTISKFIVSFEVNHDI</sequence>
<accession>Q7V813</accession>
<gene>
    <name evidence="1" type="ordered locus">PMT_0563</name>
</gene>
<reference evidence="1 2" key="1">
    <citation type="journal article" date="2003" name="Nature">
        <title>Genome divergence in two Prochlorococcus ecotypes reflects oceanic niche differentiation.</title>
        <authorList>
            <person name="Rocap G."/>
            <person name="Larimer F.W."/>
            <person name="Lamerdin J.E."/>
            <person name="Malfatti S."/>
            <person name="Chain P."/>
            <person name="Ahlgren N.A."/>
            <person name="Arellano A."/>
            <person name="Coleman M."/>
            <person name="Hauser L."/>
            <person name="Hess W.R."/>
            <person name="Johnson Z.I."/>
            <person name="Land M.L."/>
            <person name="Lindell D."/>
            <person name="Post A.F."/>
            <person name="Regala W."/>
            <person name="Shah M."/>
            <person name="Shaw S.L."/>
            <person name="Steglich C."/>
            <person name="Sullivan M.B."/>
            <person name="Ting C.S."/>
            <person name="Tolonen A."/>
            <person name="Webb E.A."/>
            <person name="Zinser E.R."/>
            <person name="Chisholm S.W."/>
        </authorList>
    </citation>
    <scope>NUCLEOTIDE SEQUENCE [LARGE SCALE GENOMIC DNA]</scope>
    <source>
        <strain evidence="2">MIT 9313</strain>
    </source>
</reference>
<dbReference type="AlphaFoldDB" id="Q7V813"/>
<dbReference type="Proteomes" id="UP000001423">
    <property type="component" value="Chromosome"/>
</dbReference>
<protein>
    <submittedName>
        <fullName evidence="1">Uncharacterized protein</fullName>
    </submittedName>
</protein>
<evidence type="ECO:0000313" key="2">
    <source>
        <dbReference type="Proteomes" id="UP000001423"/>
    </source>
</evidence>
<organism evidence="1 2">
    <name type="scientific">Prochlorococcus marinus (strain MIT 9313)</name>
    <dbReference type="NCBI Taxonomy" id="74547"/>
    <lineage>
        <taxon>Bacteria</taxon>
        <taxon>Bacillati</taxon>
        <taxon>Cyanobacteriota</taxon>
        <taxon>Cyanophyceae</taxon>
        <taxon>Synechococcales</taxon>
        <taxon>Prochlorococcaceae</taxon>
        <taxon>Prochlorococcus</taxon>
    </lineage>
</organism>
<dbReference type="EMBL" id="BX548175">
    <property type="protein sequence ID" value="CAE20738.1"/>
    <property type="molecule type" value="Genomic_DNA"/>
</dbReference>
<keyword evidence="2" id="KW-1185">Reference proteome</keyword>